<organism evidence="5 6">
    <name type="scientific">Faecalicatena contorta</name>
    <dbReference type="NCBI Taxonomy" id="39482"/>
    <lineage>
        <taxon>Bacteria</taxon>
        <taxon>Bacillati</taxon>
        <taxon>Bacillota</taxon>
        <taxon>Clostridia</taxon>
        <taxon>Lachnospirales</taxon>
        <taxon>Lachnospiraceae</taxon>
        <taxon>Faecalicatena</taxon>
    </lineage>
</organism>
<dbReference type="GO" id="GO:0003677">
    <property type="term" value="F:DNA binding"/>
    <property type="evidence" value="ECO:0007669"/>
    <property type="project" value="UniProtKB-KW"/>
</dbReference>
<dbReference type="PANTHER" id="PTHR44846:SF17">
    <property type="entry name" value="GNTR-FAMILY TRANSCRIPTIONAL REGULATOR"/>
    <property type="match status" value="1"/>
</dbReference>
<dbReference type="InterPro" id="IPR001611">
    <property type="entry name" value="Leu-rich_rpt"/>
</dbReference>
<dbReference type="InterPro" id="IPR050679">
    <property type="entry name" value="Bact_HTH_transcr_reg"/>
</dbReference>
<dbReference type="RefSeq" id="WP_055154291.1">
    <property type="nucleotide sequence ID" value="NZ_CYZU01000034.1"/>
</dbReference>
<dbReference type="InterPro" id="IPR036388">
    <property type="entry name" value="WH-like_DNA-bd_sf"/>
</dbReference>
<dbReference type="SMART" id="SM00345">
    <property type="entry name" value="HTH_GNTR"/>
    <property type="match status" value="2"/>
</dbReference>
<evidence type="ECO:0000256" key="2">
    <source>
        <dbReference type="ARBA" id="ARBA00023125"/>
    </source>
</evidence>
<feature type="domain" description="HTH gntR-type" evidence="4">
    <location>
        <begin position="5"/>
        <end position="73"/>
    </location>
</feature>
<evidence type="ECO:0000313" key="5">
    <source>
        <dbReference type="EMBL" id="CUO78324.1"/>
    </source>
</evidence>
<dbReference type="Gene3D" id="1.10.10.10">
    <property type="entry name" value="Winged helix-like DNA-binding domain superfamily/Winged helix DNA-binding domain"/>
    <property type="match status" value="2"/>
</dbReference>
<name>A0A174HTV1_9FIRM</name>
<evidence type="ECO:0000256" key="1">
    <source>
        <dbReference type="ARBA" id="ARBA00023015"/>
    </source>
</evidence>
<evidence type="ECO:0000313" key="6">
    <source>
        <dbReference type="Proteomes" id="UP000095544"/>
    </source>
</evidence>
<protein>
    <submittedName>
        <fullName evidence="5">DNA-binding transcriptional repressor ExuR</fullName>
    </submittedName>
</protein>
<evidence type="ECO:0000259" key="4">
    <source>
        <dbReference type="PROSITE" id="PS50949"/>
    </source>
</evidence>
<dbReference type="Proteomes" id="UP000095544">
    <property type="component" value="Unassembled WGS sequence"/>
</dbReference>
<keyword evidence="1" id="KW-0805">Transcription regulation</keyword>
<accession>A0A174HTV1</accession>
<evidence type="ECO:0000256" key="3">
    <source>
        <dbReference type="ARBA" id="ARBA00023163"/>
    </source>
</evidence>
<sequence length="481" mass="53820">MSNYNSQEQTIYRNLAGKIQLGFYDDGARFPSAKEIAEMFQVSYCPAQRALKMLEAEGLIKLCRGKATIVLAKPFQNYLESDIFKRRSKSLLDLVKTIKLLSPPTCSHSASHMENGFIFGKTYSQRLPYQNTNMWIQFEQSLYALGSHTALSLYYDISAFAGSSFLDILRLVCGDQKAGTLIHSTADEYLQYIQNDKKDGSAVTRQHLDTLAETFFEMIENYLEDMPPLPEDMNQEPFYWEPQKGRTRYCDMVAIDLICKINQGIYPVGTLLPYIAVIADTYHISEITARRTIMLMNKLGVVKTLNGIGTRVIFAGDASIPQKLQDLTLDDNMIIFLEALQFLAITGEAVMAYTFPYISEPLLEDIVHAASIPGHERSRVATVGAILQAIVRSCPLAAIREIYSKLTHLLLKGSILRLETTGNESIPGWPRTVDSILKGCQTPDGTELAAACRQLFENNFASTKQTLLDLGIHKAEIVTGF</sequence>
<dbReference type="OrthoDB" id="1863362at2"/>
<keyword evidence="2 5" id="KW-0238">DNA-binding</keyword>
<dbReference type="InterPro" id="IPR000524">
    <property type="entry name" value="Tscrpt_reg_HTH_GntR"/>
</dbReference>
<dbReference type="Pfam" id="PF00392">
    <property type="entry name" value="GntR"/>
    <property type="match status" value="1"/>
</dbReference>
<dbReference type="EMBL" id="CYZU01000034">
    <property type="protein sequence ID" value="CUO78324.1"/>
    <property type="molecule type" value="Genomic_DNA"/>
</dbReference>
<gene>
    <name evidence="5" type="ORF">ERS852491_03291</name>
</gene>
<dbReference type="SUPFAM" id="SSF46785">
    <property type="entry name" value="Winged helix' DNA-binding domain"/>
    <property type="match status" value="2"/>
</dbReference>
<dbReference type="PANTHER" id="PTHR44846">
    <property type="entry name" value="MANNOSYL-D-GLYCERATE TRANSPORT/METABOLISM SYSTEM REPRESSOR MNGR-RELATED"/>
    <property type="match status" value="1"/>
</dbReference>
<dbReference type="STRING" id="39482.ERS852491_03291"/>
<dbReference type="PROSITE" id="PS50949">
    <property type="entry name" value="HTH_GNTR"/>
    <property type="match status" value="1"/>
</dbReference>
<dbReference type="GO" id="GO:0003700">
    <property type="term" value="F:DNA-binding transcription factor activity"/>
    <property type="evidence" value="ECO:0007669"/>
    <property type="project" value="InterPro"/>
</dbReference>
<keyword evidence="3" id="KW-0804">Transcription</keyword>
<reference evidence="5 6" key="1">
    <citation type="submission" date="2015-09" db="EMBL/GenBank/DDBJ databases">
        <authorList>
            <consortium name="Pathogen Informatics"/>
        </authorList>
    </citation>
    <scope>NUCLEOTIDE SEQUENCE [LARGE SCALE GENOMIC DNA]</scope>
    <source>
        <strain evidence="5 6">2789STDY5834876</strain>
    </source>
</reference>
<proteinExistence type="predicted"/>
<dbReference type="AlphaFoldDB" id="A0A174HTV1"/>
<dbReference type="InterPro" id="IPR036390">
    <property type="entry name" value="WH_DNA-bd_sf"/>
</dbReference>
<dbReference type="PROSITE" id="PS51450">
    <property type="entry name" value="LRR"/>
    <property type="match status" value="1"/>
</dbReference>
<dbReference type="GO" id="GO:0045892">
    <property type="term" value="P:negative regulation of DNA-templated transcription"/>
    <property type="evidence" value="ECO:0007669"/>
    <property type="project" value="TreeGrafter"/>
</dbReference>